<organism evidence="1">
    <name type="scientific">uncultured Sulfurovum sp</name>
    <dbReference type="NCBI Taxonomy" id="269237"/>
    <lineage>
        <taxon>Bacteria</taxon>
        <taxon>Pseudomonadati</taxon>
        <taxon>Campylobacterota</taxon>
        <taxon>Epsilonproteobacteria</taxon>
        <taxon>Campylobacterales</taxon>
        <taxon>Sulfurovaceae</taxon>
        <taxon>Sulfurovum</taxon>
        <taxon>environmental samples</taxon>
    </lineage>
</organism>
<proteinExistence type="predicted"/>
<dbReference type="EMBL" id="CACVAR010000201">
    <property type="protein sequence ID" value="CAA6810351.1"/>
    <property type="molecule type" value="Genomic_DNA"/>
</dbReference>
<evidence type="ECO:0000313" key="1">
    <source>
        <dbReference type="EMBL" id="CAA6810351.1"/>
    </source>
</evidence>
<dbReference type="AlphaFoldDB" id="A0A6S6ST48"/>
<accession>A0A6S6ST48</accession>
<name>A0A6S6ST48_9BACT</name>
<gene>
    <name evidence="1" type="ORF">HELGO_WM16077</name>
</gene>
<sequence length="183" mass="21171">MKAKITIEIDDEIIEMELPQSWDDVTIDDYTKITKVTADGKQDNQILIDMIHSITDVDKEILWQMPVTSFNQIAELFEFTLIPIENKQIDSIEIENETYWLKKDFKELTVGESASIDLLLKDNEGKLDGAMAKLLCVFLRKKKENGKLESFKSSFMDREELFKTVKISDVNNLFIFFSTGRTS</sequence>
<reference evidence="1" key="1">
    <citation type="submission" date="2020-01" db="EMBL/GenBank/DDBJ databases">
        <authorList>
            <person name="Meier V. D."/>
            <person name="Meier V D."/>
        </authorList>
    </citation>
    <scope>NUCLEOTIDE SEQUENCE</scope>
    <source>
        <strain evidence="1">HLG_WM_MAG_03</strain>
    </source>
</reference>
<protein>
    <submittedName>
        <fullName evidence="1">Uncharacterized protein</fullName>
    </submittedName>
</protein>